<dbReference type="EC" id="5.4.2.2" evidence="1"/>
<organism evidence="1">
    <name type="scientific">Glycine soja</name>
    <name type="common">Wild soybean</name>
    <dbReference type="NCBI Taxonomy" id="3848"/>
    <lineage>
        <taxon>Eukaryota</taxon>
        <taxon>Viridiplantae</taxon>
        <taxon>Streptophyta</taxon>
        <taxon>Embryophyta</taxon>
        <taxon>Tracheophyta</taxon>
        <taxon>Spermatophyta</taxon>
        <taxon>Magnoliopsida</taxon>
        <taxon>eudicotyledons</taxon>
        <taxon>Gunneridae</taxon>
        <taxon>Pentapetalae</taxon>
        <taxon>rosids</taxon>
        <taxon>fabids</taxon>
        <taxon>Fabales</taxon>
        <taxon>Fabaceae</taxon>
        <taxon>Papilionoideae</taxon>
        <taxon>50 kb inversion clade</taxon>
        <taxon>NPAAA clade</taxon>
        <taxon>indigoferoid/millettioid clade</taxon>
        <taxon>Phaseoleae</taxon>
        <taxon>Glycine</taxon>
        <taxon>Glycine subgen. Soja</taxon>
    </lineage>
</organism>
<dbReference type="Gene3D" id="3.30.310.50">
    <property type="entry name" value="Alpha-D-phosphohexomutase, C-terminal domain"/>
    <property type="match status" value="1"/>
</dbReference>
<proteinExistence type="predicted"/>
<name>A0A0B2NS87_GLYSO</name>
<dbReference type="InterPro" id="IPR036900">
    <property type="entry name" value="A-D-PHexomutase_C_sf"/>
</dbReference>
<dbReference type="Proteomes" id="UP000053555">
    <property type="component" value="Unassembled WGS sequence"/>
</dbReference>
<evidence type="ECO:0000313" key="1">
    <source>
        <dbReference type="EMBL" id="KHM99970.1"/>
    </source>
</evidence>
<dbReference type="GO" id="GO:0004614">
    <property type="term" value="F:phosphoglucomutase activity"/>
    <property type="evidence" value="ECO:0007669"/>
    <property type="project" value="UniProtKB-EC"/>
</dbReference>
<dbReference type="EMBL" id="KN671462">
    <property type="protein sequence ID" value="KHM99970.1"/>
    <property type="molecule type" value="Genomic_DNA"/>
</dbReference>
<sequence length="115" mass="13568">MAMSCKLKKDEIQRLKKEIDSLRRPTVELHESETSAAIRQHWTTYGRHYYTQYDYEKVDAGAAKELMAYLVKLQSSLSEVNQYVNFSTLTIEKKELLCDVSHDIDNPFYKKNFRP</sequence>
<reference evidence="1" key="1">
    <citation type="submission" date="2014-07" db="EMBL/GenBank/DDBJ databases">
        <title>Identification of a novel salt tolerance gene in wild soybean by whole-genome sequencing.</title>
        <authorList>
            <person name="Lam H.-M."/>
            <person name="Qi X."/>
            <person name="Li M.-W."/>
            <person name="Liu X."/>
            <person name="Xie M."/>
            <person name="Ni M."/>
            <person name="Xu X."/>
        </authorList>
    </citation>
    <scope>NUCLEOTIDE SEQUENCE [LARGE SCALE GENOMIC DNA]</scope>
    <source>
        <tissue evidence="1">Root</tissue>
    </source>
</reference>
<protein>
    <submittedName>
        <fullName evidence="1">Phosphoglucomutase, cytoplasmic</fullName>
        <ecNumber evidence="1">5.4.2.2</ecNumber>
    </submittedName>
</protein>
<keyword evidence="1" id="KW-0413">Isomerase</keyword>
<dbReference type="SUPFAM" id="SSF55957">
    <property type="entry name" value="Phosphoglucomutase, C-terminal domain"/>
    <property type="match status" value="1"/>
</dbReference>
<gene>
    <name evidence="1" type="ORF">glysoja_049783</name>
</gene>
<dbReference type="Pfam" id="PF24947">
    <property type="entry name" value="PGM1_C_vert_fung"/>
    <property type="match status" value="1"/>
</dbReference>
<dbReference type="AlphaFoldDB" id="A0A0B2NS87"/>
<accession>A0A0B2NS87</accession>